<sequence>MKILHYLFNYKSTIFISLIVLIITILCLNIYPIKKEHSLIENAIFTGSIISPVIFLFITIGLFKGLFCKNTPTPSNKNYGLTVIPNNCLDKILYWILSSIILVAIYSTIDNHFHIAIFLFIIMLYWIFFKSLSIVLKNSLKCKKNLGLSMIYGLTYTLLFNLWFYTITFMMYRIK</sequence>
<evidence type="ECO:0000256" key="1">
    <source>
        <dbReference type="SAM" id="Phobius"/>
    </source>
</evidence>
<reference evidence="2 3" key="1">
    <citation type="submission" date="2019-02" db="EMBL/GenBank/DDBJ databases">
        <title>Apibacter muscae sp. nov.: a novel member of the house fly microbiota.</title>
        <authorList>
            <person name="Park R."/>
        </authorList>
    </citation>
    <scope>NUCLEOTIDE SEQUENCE [LARGE SCALE GENOMIC DNA]</scope>
    <source>
        <strain evidence="2 3">AL1</strain>
    </source>
</reference>
<feature type="transmembrane region" description="Helical" evidence="1">
    <location>
        <begin position="115"/>
        <end position="136"/>
    </location>
</feature>
<dbReference type="EMBL" id="SELH01000026">
    <property type="protein sequence ID" value="TWP26165.1"/>
    <property type="molecule type" value="Genomic_DNA"/>
</dbReference>
<evidence type="ECO:0000313" key="3">
    <source>
        <dbReference type="Proteomes" id="UP000319499"/>
    </source>
</evidence>
<keyword evidence="1" id="KW-0812">Transmembrane</keyword>
<dbReference type="Proteomes" id="UP000319499">
    <property type="component" value="Unassembled WGS sequence"/>
</dbReference>
<feature type="transmembrane region" description="Helical" evidence="1">
    <location>
        <begin position="43"/>
        <end position="67"/>
    </location>
</feature>
<keyword evidence="1" id="KW-0472">Membrane</keyword>
<keyword evidence="1" id="KW-1133">Transmembrane helix</keyword>
<dbReference type="RefSeq" id="WP_146293547.1">
    <property type="nucleotide sequence ID" value="NZ_SELH01000026.1"/>
</dbReference>
<gene>
    <name evidence="2" type="ORF">ETU09_10720</name>
</gene>
<accession>A0A563D7I7</accession>
<dbReference type="OrthoDB" id="894188at2"/>
<keyword evidence="3" id="KW-1185">Reference proteome</keyword>
<protein>
    <submittedName>
        <fullName evidence="2">Uncharacterized protein</fullName>
    </submittedName>
</protein>
<evidence type="ECO:0000313" key="2">
    <source>
        <dbReference type="EMBL" id="TWP26165.1"/>
    </source>
</evidence>
<organism evidence="2 3">
    <name type="scientific">Apibacter muscae</name>
    <dbReference type="NCBI Taxonomy" id="2509004"/>
    <lineage>
        <taxon>Bacteria</taxon>
        <taxon>Pseudomonadati</taxon>
        <taxon>Bacteroidota</taxon>
        <taxon>Flavobacteriia</taxon>
        <taxon>Flavobacteriales</taxon>
        <taxon>Weeksellaceae</taxon>
        <taxon>Apibacter</taxon>
    </lineage>
</organism>
<dbReference type="AlphaFoldDB" id="A0A563D7I7"/>
<comment type="caution">
    <text evidence="2">The sequence shown here is derived from an EMBL/GenBank/DDBJ whole genome shotgun (WGS) entry which is preliminary data.</text>
</comment>
<feature type="transmembrane region" description="Helical" evidence="1">
    <location>
        <begin position="148"/>
        <end position="172"/>
    </location>
</feature>
<name>A0A563D7I7_9FLAO</name>
<proteinExistence type="predicted"/>
<feature type="transmembrane region" description="Helical" evidence="1">
    <location>
        <begin position="92"/>
        <end position="109"/>
    </location>
</feature>
<feature type="transmembrane region" description="Helical" evidence="1">
    <location>
        <begin position="12"/>
        <end position="31"/>
    </location>
</feature>